<proteinExistence type="predicted"/>
<dbReference type="CDD" id="cd09881">
    <property type="entry name" value="PIN_VapC4-5_FitB-like"/>
    <property type="match status" value="1"/>
</dbReference>
<dbReference type="SUPFAM" id="SSF88723">
    <property type="entry name" value="PIN domain-like"/>
    <property type="match status" value="1"/>
</dbReference>
<dbReference type="InterPro" id="IPR029060">
    <property type="entry name" value="PIN-like_dom_sf"/>
</dbReference>
<name>A0A951PU90_9CYAN</name>
<organism evidence="1 2">
    <name type="scientific">Symplocastrum torsivum CPER-KK1</name>
    <dbReference type="NCBI Taxonomy" id="450513"/>
    <lineage>
        <taxon>Bacteria</taxon>
        <taxon>Bacillati</taxon>
        <taxon>Cyanobacteriota</taxon>
        <taxon>Cyanophyceae</taxon>
        <taxon>Oscillatoriophycideae</taxon>
        <taxon>Oscillatoriales</taxon>
        <taxon>Microcoleaceae</taxon>
        <taxon>Symplocastrum</taxon>
    </lineage>
</organism>
<accession>A0A951PU90</accession>
<dbReference type="Proteomes" id="UP000753908">
    <property type="component" value="Unassembled WGS sequence"/>
</dbReference>
<reference evidence="1" key="2">
    <citation type="journal article" date="2022" name="Microbiol. Resour. Announc.">
        <title>Metagenome Sequencing to Explore Phylogenomics of Terrestrial Cyanobacteria.</title>
        <authorList>
            <person name="Ward R.D."/>
            <person name="Stajich J.E."/>
            <person name="Johansen J.R."/>
            <person name="Huntemann M."/>
            <person name="Clum A."/>
            <person name="Foster B."/>
            <person name="Foster B."/>
            <person name="Roux S."/>
            <person name="Palaniappan K."/>
            <person name="Varghese N."/>
            <person name="Mukherjee S."/>
            <person name="Reddy T.B.K."/>
            <person name="Daum C."/>
            <person name="Copeland A."/>
            <person name="Chen I.A."/>
            <person name="Ivanova N.N."/>
            <person name="Kyrpides N.C."/>
            <person name="Shapiro N."/>
            <person name="Eloe-Fadrosh E.A."/>
            <person name="Pietrasiak N."/>
        </authorList>
    </citation>
    <scope>NUCLEOTIDE SEQUENCE</scope>
    <source>
        <strain evidence="1">CPER-KK1</strain>
    </source>
</reference>
<dbReference type="EMBL" id="JAHHIF010000078">
    <property type="protein sequence ID" value="MBW4548979.1"/>
    <property type="molecule type" value="Genomic_DNA"/>
</dbReference>
<reference evidence="1" key="1">
    <citation type="submission" date="2021-05" db="EMBL/GenBank/DDBJ databases">
        <authorList>
            <person name="Pietrasiak N."/>
            <person name="Ward R."/>
            <person name="Stajich J.E."/>
            <person name="Kurbessoian T."/>
        </authorList>
    </citation>
    <scope>NUCLEOTIDE SEQUENCE</scope>
    <source>
        <strain evidence="1">CPER-KK1</strain>
    </source>
</reference>
<evidence type="ECO:0000313" key="2">
    <source>
        <dbReference type="Proteomes" id="UP000753908"/>
    </source>
</evidence>
<sequence>MSLWILDTDHVSLLLGRHPQVSRRVAEVGADVAITVVTVQELFNGWVVRINDAKDTQDLVRLYGKLNRTIALCKRVPVVGFDQAAGDRYQQLLIEIPSLSKKRLQKDMRIAAIALSIEAIVVTRNYRDFSQVPGLLLEDWTQER</sequence>
<dbReference type="Gene3D" id="3.40.50.1010">
    <property type="entry name" value="5'-nuclease"/>
    <property type="match status" value="1"/>
</dbReference>
<dbReference type="AlphaFoldDB" id="A0A951PU90"/>
<gene>
    <name evidence="1" type="ORF">KME25_31930</name>
</gene>
<evidence type="ECO:0000313" key="1">
    <source>
        <dbReference type="EMBL" id="MBW4548979.1"/>
    </source>
</evidence>
<comment type="caution">
    <text evidence="1">The sequence shown here is derived from an EMBL/GenBank/DDBJ whole genome shotgun (WGS) entry which is preliminary data.</text>
</comment>
<protein>
    <submittedName>
        <fullName evidence="1">Type II toxin-antitoxin system VapC family toxin</fullName>
    </submittedName>
</protein>